<feature type="region of interest" description="Disordered" evidence="1">
    <location>
        <begin position="1"/>
        <end position="73"/>
    </location>
</feature>
<sequence>MSPRRATQRSRRGRPEAWTVRKKSGEGEGAALGSAAENTGKAETGHEPRLRAQARTGRRTGADKGRTRKEREVRDMAVAVTVAAVGSAHEHRPVRSTSAVPG</sequence>
<gene>
    <name evidence="2" type="ORF">GCM10010420_48470</name>
</gene>
<name>A0ABN3ISS6_9ACTN</name>
<evidence type="ECO:0000313" key="3">
    <source>
        <dbReference type="Proteomes" id="UP001500058"/>
    </source>
</evidence>
<reference evidence="2 3" key="1">
    <citation type="journal article" date="2019" name="Int. J. Syst. Evol. Microbiol.">
        <title>The Global Catalogue of Microorganisms (GCM) 10K type strain sequencing project: providing services to taxonomists for standard genome sequencing and annotation.</title>
        <authorList>
            <consortium name="The Broad Institute Genomics Platform"/>
            <consortium name="The Broad Institute Genome Sequencing Center for Infectious Disease"/>
            <person name="Wu L."/>
            <person name="Ma J."/>
        </authorList>
    </citation>
    <scope>NUCLEOTIDE SEQUENCE [LARGE SCALE GENOMIC DNA]</scope>
    <source>
        <strain evidence="2 3">JCM 6921</strain>
    </source>
</reference>
<accession>A0ABN3ISS6</accession>
<evidence type="ECO:0000313" key="2">
    <source>
        <dbReference type="EMBL" id="GAA2413242.1"/>
    </source>
</evidence>
<protein>
    <submittedName>
        <fullName evidence="2">Uncharacterized protein</fullName>
    </submittedName>
</protein>
<proteinExistence type="predicted"/>
<dbReference type="EMBL" id="BAAATJ010000029">
    <property type="protein sequence ID" value="GAA2413242.1"/>
    <property type="molecule type" value="Genomic_DNA"/>
</dbReference>
<organism evidence="2 3">
    <name type="scientific">Streptomyces glaucosporus</name>
    <dbReference type="NCBI Taxonomy" id="284044"/>
    <lineage>
        <taxon>Bacteria</taxon>
        <taxon>Bacillati</taxon>
        <taxon>Actinomycetota</taxon>
        <taxon>Actinomycetes</taxon>
        <taxon>Kitasatosporales</taxon>
        <taxon>Streptomycetaceae</taxon>
        <taxon>Streptomyces</taxon>
    </lineage>
</organism>
<feature type="compositionally biased region" description="Basic and acidic residues" evidence="1">
    <location>
        <begin position="60"/>
        <end position="73"/>
    </location>
</feature>
<keyword evidence="3" id="KW-1185">Reference proteome</keyword>
<evidence type="ECO:0000256" key="1">
    <source>
        <dbReference type="SAM" id="MobiDB-lite"/>
    </source>
</evidence>
<dbReference type="Proteomes" id="UP001500058">
    <property type="component" value="Unassembled WGS sequence"/>
</dbReference>
<feature type="compositionally biased region" description="Basic residues" evidence="1">
    <location>
        <begin position="1"/>
        <end position="12"/>
    </location>
</feature>
<comment type="caution">
    <text evidence="2">The sequence shown here is derived from an EMBL/GenBank/DDBJ whole genome shotgun (WGS) entry which is preliminary data.</text>
</comment>